<dbReference type="EMBL" id="MN739234">
    <property type="protein sequence ID" value="QHS94857.1"/>
    <property type="molecule type" value="Genomic_DNA"/>
</dbReference>
<proteinExistence type="predicted"/>
<sequence>MIAEYHDYDKYCKPEHLEKFQHALNDIISMGEIMPQILPTIAAECWGGKLPDYYLWDPHEEDFDFPTFEDYLHYLDA</sequence>
<accession>A0A6C0BR41</accession>
<organism evidence="1">
    <name type="scientific">viral metagenome</name>
    <dbReference type="NCBI Taxonomy" id="1070528"/>
    <lineage>
        <taxon>unclassified sequences</taxon>
        <taxon>metagenomes</taxon>
        <taxon>organismal metagenomes</taxon>
    </lineage>
</organism>
<evidence type="ECO:0000313" key="1">
    <source>
        <dbReference type="EMBL" id="QHS94857.1"/>
    </source>
</evidence>
<protein>
    <submittedName>
        <fullName evidence="1">Uncharacterized protein</fullName>
    </submittedName>
</protein>
<reference evidence="1" key="1">
    <citation type="journal article" date="2020" name="Nature">
        <title>Giant virus diversity and host interactions through global metagenomics.</title>
        <authorList>
            <person name="Schulz F."/>
            <person name="Roux S."/>
            <person name="Paez-Espino D."/>
            <person name="Jungbluth S."/>
            <person name="Walsh D.A."/>
            <person name="Denef V.J."/>
            <person name="McMahon K.D."/>
            <person name="Konstantinidis K.T."/>
            <person name="Eloe-Fadrosh E.A."/>
            <person name="Kyrpides N.C."/>
            <person name="Woyke T."/>
        </authorList>
    </citation>
    <scope>NUCLEOTIDE SEQUENCE</scope>
    <source>
        <strain evidence="1">GVMAG-M-3300018428-16</strain>
    </source>
</reference>
<name>A0A6C0BR41_9ZZZZ</name>
<dbReference type="AlphaFoldDB" id="A0A6C0BR41"/>